<gene>
    <name evidence="3" type="ORF">SPRG_00856</name>
</gene>
<reference evidence="3 4" key="1">
    <citation type="journal article" date="2013" name="PLoS Genet.">
        <title>Distinctive expansion of potential virulence genes in the genome of the oomycete fish pathogen Saprolegnia parasitica.</title>
        <authorList>
            <person name="Jiang R.H."/>
            <person name="de Bruijn I."/>
            <person name="Haas B.J."/>
            <person name="Belmonte R."/>
            <person name="Lobach L."/>
            <person name="Christie J."/>
            <person name="van den Ackerveken G."/>
            <person name="Bottin A."/>
            <person name="Bulone V."/>
            <person name="Diaz-Moreno S.M."/>
            <person name="Dumas B."/>
            <person name="Fan L."/>
            <person name="Gaulin E."/>
            <person name="Govers F."/>
            <person name="Grenville-Briggs L.J."/>
            <person name="Horner N.R."/>
            <person name="Levin J.Z."/>
            <person name="Mammella M."/>
            <person name="Meijer H.J."/>
            <person name="Morris P."/>
            <person name="Nusbaum C."/>
            <person name="Oome S."/>
            <person name="Phillips A.J."/>
            <person name="van Rooyen D."/>
            <person name="Rzeszutek E."/>
            <person name="Saraiva M."/>
            <person name="Secombes C.J."/>
            <person name="Seidl M.F."/>
            <person name="Snel B."/>
            <person name="Stassen J.H."/>
            <person name="Sykes S."/>
            <person name="Tripathy S."/>
            <person name="van den Berg H."/>
            <person name="Vega-Arreguin J.C."/>
            <person name="Wawra S."/>
            <person name="Young S.K."/>
            <person name="Zeng Q."/>
            <person name="Dieguez-Uribeondo J."/>
            <person name="Russ C."/>
            <person name="Tyler B.M."/>
            <person name="van West P."/>
        </authorList>
    </citation>
    <scope>NUCLEOTIDE SEQUENCE [LARGE SCALE GENOMIC DNA]</scope>
    <source>
        <strain evidence="3 4">CBS 223.65</strain>
    </source>
</reference>
<dbReference type="InterPro" id="IPR010606">
    <property type="entry name" value="Mib_Herc2"/>
</dbReference>
<dbReference type="VEuPathDB" id="FungiDB:SPRG_00856"/>
<dbReference type="GO" id="GO:0016567">
    <property type="term" value="P:protein ubiquitination"/>
    <property type="evidence" value="ECO:0007669"/>
    <property type="project" value="InterPro"/>
</dbReference>
<dbReference type="OrthoDB" id="239701at2759"/>
<dbReference type="SUPFAM" id="SSF159034">
    <property type="entry name" value="Mib/herc2 domain-like"/>
    <property type="match status" value="1"/>
</dbReference>
<dbReference type="GeneID" id="24123483"/>
<dbReference type="GO" id="GO:0046872">
    <property type="term" value="F:metal ion binding"/>
    <property type="evidence" value="ECO:0007669"/>
    <property type="project" value="InterPro"/>
</dbReference>
<dbReference type="AlphaFoldDB" id="A0A067CZW2"/>
<dbReference type="GO" id="GO:0004842">
    <property type="term" value="F:ubiquitin-protein transferase activity"/>
    <property type="evidence" value="ECO:0007669"/>
    <property type="project" value="InterPro"/>
</dbReference>
<evidence type="ECO:0000313" key="3">
    <source>
        <dbReference type="EMBL" id="KDO34795.1"/>
    </source>
</evidence>
<evidence type="ECO:0000259" key="2">
    <source>
        <dbReference type="PROSITE" id="PS51416"/>
    </source>
</evidence>
<feature type="region of interest" description="Disordered" evidence="1">
    <location>
        <begin position="20"/>
        <end position="47"/>
    </location>
</feature>
<feature type="compositionally biased region" description="Low complexity" evidence="1">
    <location>
        <begin position="26"/>
        <end position="36"/>
    </location>
</feature>
<dbReference type="Proteomes" id="UP000030745">
    <property type="component" value="Unassembled WGS sequence"/>
</dbReference>
<keyword evidence="4" id="KW-1185">Reference proteome</keyword>
<feature type="domain" description="MIB/HERC2" evidence="2">
    <location>
        <begin position="434"/>
        <end position="512"/>
    </location>
</feature>
<protein>
    <recommendedName>
        <fullName evidence="2">MIB/HERC2 domain-containing protein</fullName>
    </recommendedName>
</protein>
<accession>A0A067CZW2</accession>
<dbReference type="PROSITE" id="PS51416">
    <property type="entry name" value="MIB_HERC2"/>
    <property type="match status" value="1"/>
</dbReference>
<dbReference type="STRING" id="695850.A0A067CZW2"/>
<dbReference type="FunFam" id="2.30.30.40:FF:000264">
    <property type="entry name" value="HECT E3 ubiquitin ligase"/>
    <property type="match status" value="1"/>
</dbReference>
<dbReference type="KEGG" id="spar:SPRG_00856"/>
<name>A0A067CZW2_SAPPC</name>
<dbReference type="EMBL" id="KK583190">
    <property type="protein sequence ID" value="KDO34795.1"/>
    <property type="molecule type" value="Genomic_DNA"/>
</dbReference>
<dbReference type="RefSeq" id="XP_012194462.1">
    <property type="nucleotide sequence ID" value="XM_012339072.1"/>
</dbReference>
<dbReference type="Gene3D" id="2.30.30.40">
    <property type="entry name" value="SH3 Domains"/>
    <property type="match status" value="1"/>
</dbReference>
<dbReference type="InterPro" id="IPR037252">
    <property type="entry name" value="Mib_Herc2_sf"/>
</dbReference>
<evidence type="ECO:0000313" key="4">
    <source>
        <dbReference type="Proteomes" id="UP000030745"/>
    </source>
</evidence>
<dbReference type="Pfam" id="PF06701">
    <property type="entry name" value="MIB_HERC2"/>
    <property type="match status" value="1"/>
</dbReference>
<sequence length="573" mass="63503">MDDCELSRLLGLFGDRVALTGTEQEPLPGKTLPTKTPAHRVSSFHAAEPSRWYRETTPDETLATLREFATALSKEQDWVHMRKRKWAEAKETAPPHDDAPSGPSVDVYFDEIHPREWPHVPGKDVQAWDRSLDATHDLQLQCATKLLALPPGALRYEAIDLDAFITDVCAYMTACGVTMRYPYEPLTNAPQTWSRATWHAMLVLLALAVHLQSSSLLQFVACTMLHLGSSCDLVALSTVDDRDLLQQILRPLAHFPNNDSNASPNREFPRLALPVPRCLVGSWSIDASMLSMRDAFASDGRFLYIFCRAGLLKVGTGAGDTLRNVVYARNHEYVRGADVERSWLCLVGDHLYCRTITMPGLCIDRISLDLAHIAPLLLCAAKDGVTPSSVYALVSQGDYLYAITCKDPLQAHKSPMPPTLHRSKHAKRKSEKALQIVDLNPIAVGNRVVRGPDWKWSNQDGEPGSVGTVERISTWGGIKGSGITVRWDKNQRMNTYRWGAESCFDIQIVVEDADGRIIAHTPLVRPITDYASPLLAALAPSLSASPPPLVVAQYDVSTLQRLVDVSEAEIWCR</sequence>
<proteinExistence type="predicted"/>
<evidence type="ECO:0000256" key="1">
    <source>
        <dbReference type="SAM" id="MobiDB-lite"/>
    </source>
</evidence>
<organism evidence="3 4">
    <name type="scientific">Saprolegnia parasitica (strain CBS 223.65)</name>
    <dbReference type="NCBI Taxonomy" id="695850"/>
    <lineage>
        <taxon>Eukaryota</taxon>
        <taxon>Sar</taxon>
        <taxon>Stramenopiles</taxon>
        <taxon>Oomycota</taxon>
        <taxon>Saprolegniomycetes</taxon>
        <taxon>Saprolegniales</taxon>
        <taxon>Saprolegniaceae</taxon>
        <taxon>Saprolegnia</taxon>
    </lineage>
</organism>